<keyword evidence="1" id="KW-0472">Membrane</keyword>
<accession>A0A816XBP0</accession>
<evidence type="ECO:0000313" key="2">
    <source>
        <dbReference type="EMBL" id="CAF2145122.1"/>
    </source>
</evidence>
<organism evidence="2">
    <name type="scientific">Brassica napus</name>
    <name type="common">Rape</name>
    <dbReference type="NCBI Taxonomy" id="3708"/>
    <lineage>
        <taxon>Eukaryota</taxon>
        <taxon>Viridiplantae</taxon>
        <taxon>Streptophyta</taxon>
        <taxon>Embryophyta</taxon>
        <taxon>Tracheophyta</taxon>
        <taxon>Spermatophyta</taxon>
        <taxon>Magnoliopsida</taxon>
        <taxon>eudicotyledons</taxon>
        <taxon>Gunneridae</taxon>
        <taxon>Pentapetalae</taxon>
        <taxon>rosids</taxon>
        <taxon>malvids</taxon>
        <taxon>Brassicales</taxon>
        <taxon>Brassicaceae</taxon>
        <taxon>Brassiceae</taxon>
        <taxon>Brassica</taxon>
    </lineage>
</organism>
<evidence type="ECO:0000256" key="1">
    <source>
        <dbReference type="SAM" id="Phobius"/>
    </source>
</evidence>
<gene>
    <name evidence="2" type="ORF">DARMORV10_A02P42560.1</name>
</gene>
<keyword evidence="1" id="KW-0812">Transmembrane</keyword>
<protein>
    <submittedName>
        <fullName evidence="2">(rape) hypothetical protein</fullName>
    </submittedName>
</protein>
<name>A0A816XBP0_BRANA</name>
<proteinExistence type="predicted"/>
<dbReference type="Proteomes" id="UP001295469">
    <property type="component" value="Chromosome A02"/>
</dbReference>
<dbReference type="EMBL" id="HG994356">
    <property type="protein sequence ID" value="CAF2145122.1"/>
    <property type="molecule type" value="Genomic_DNA"/>
</dbReference>
<keyword evidence="1" id="KW-1133">Transmembrane helix</keyword>
<reference evidence="2" key="1">
    <citation type="submission" date="2021-01" db="EMBL/GenBank/DDBJ databases">
        <authorList>
            <consortium name="Genoscope - CEA"/>
            <person name="William W."/>
        </authorList>
    </citation>
    <scope>NUCLEOTIDE SEQUENCE</scope>
</reference>
<feature type="transmembrane region" description="Helical" evidence="1">
    <location>
        <begin position="34"/>
        <end position="62"/>
    </location>
</feature>
<dbReference type="AlphaFoldDB" id="A0A816XBP0"/>
<sequence>MGCHKQCTFIHLYNFLWNTHDFQAQKNERDMESIWNSVIMTMIPLVMVLRLLTVTMVASMYLELVKEDNYLLKTFKLMLSNYVYTNIYS</sequence>